<dbReference type="Proteomes" id="UP000029665">
    <property type="component" value="Unassembled WGS sequence"/>
</dbReference>
<sequence length="528" mass="57607">MLMVRIPNPAAMDPSAVPQATAGDAQQPSPLQTRKAGDPFDRDDADLIIPSSDQVDFHVHRLVLSLASPVFAAMFAIPQPPGTDPHRPLEDVTEDSDTLDVFLRICYPFADPTLESLDRIRVVLPAATNYEAEAVIASMKRMLSQSDLLTSDPLRVFAIACLFQLEDQARAAAEKAAMDNRIAEKTCPELDMISAGAYYRLRRVDRTRKTCPSRRSPRKPSISRIDFTGIGAFCNPPPSPVKVPRKLIAAATAPFDTCEADFILRSSDSIDFRVYRSIIALASSTILQQATPVDSLGLQLSQPVVYFVPEDSVVLDALLRACYPGACGGYLKTIPFDLLLDVLSAAPISPQPPSHLLRLDFVADCFQWTMEAQAWATALLRSGGVSAIYNTYDPNMETVANGPYRRLLSYVEQCSRAAARGCEISINTGELKTRCCSFSSAIPAPASKQDQKSCADSYSVSFSTRNPPWWLPSIFAEITAALMDMPQGSLLKSGDLAKAFVSAVATKSPPLPEILLEMRRKSRGHSQS</sequence>
<dbReference type="CDD" id="cd18186">
    <property type="entry name" value="BTB_POZ_ZBTB_KLHL-like"/>
    <property type="match status" value="1"/>
</dbReference>
<evidence type="ECO:0000259" key="2">
    <source>
        <dbReference type="PROSITE" id="PS50097"/>
    </source>
</evidence>
<dbReference type="STRING" id="5643.A0A060SG42"/>
<evidence type="ECO:0000313" key="3">
    <source>
        <dbReference type="EMBL" id="CDO73315.1"/>
    </source>
</evidence>
<dbReference type="AlphaFoldDB" id="A0A060SG42"/>
<dbReference type="InterPro" id="IPR000210">
    <property type="entry name" value="BTB/POZ_dom"/>
</dbReference>
<dbReference type="Gene3D" id="3.30.710.10">
    <property type="entry name" value="Potassium Channel Kv1.1, Chain A"/>
    <property type="match status" value="1"/>
</dbReference>
<proteinExistence type="predicted"/>
<keyword evidence="4" id="KW-1185">Reference proteome</keyword>
<name>A0A060SG42_PYCCI</name>
<dbReference type="HOGENOM" id="CLU_034203_1_0_1"/>
<dbReference type="OrthoDB" id="3357985at2759"/>
<dbReference type="SUPFAM" id="SSF54695">
    <property type="entry name" value="POZ domain"/>
    <property type="match status" value="1"/>
</dbReference>
<evidence type="ECO:0000313" key="4">
    <source>
        <dbReference type="Proteomes" id="UP000029665"/>
    </source>
</evidence>
<evidence type="ECO:0000256" key="1">
    <source>
        <dbReference type="SAM" id="MobiDB-lite"/>
    </source>
</evidence>
<feature type="region of interest" description="Disordered" evidence="1">
    <location>
        <begin position="1"/>
        <end position="43"/>
    </location>
</feature>
<protein>
    <recommendedName>
        <fullName evidence="2">BTB domain-containing protein</fullName>
    </recommendedName>
</protein>
<feature type="domain" description="BTB" evidence="2">
    <location>
        <begin position="45"/>
        <end position="107"/>
    </location>
</feature>
<dbReference type="EMBL" id="CCBP010000120">
    <property type="protein sequence ID" value="CDO73315.1"/>
    <property type="molecule type" value="Genomic_DNA"/>
</dbReference>
<dbReference type="SMART" id="SM00225">
    <property type="entry name" value="BTB"/>
    <property type="match status" value="1"/>
</dbReference>
<organism evidence="3 4">
    <name type="scientific">Pycnoporus cinnabarinus</name>
    <name type="common">Cinnabar-red polypore</name>
    <name type="synonym">Trametes cinnabarina</name>
    <dbReference type="NCBI Taxonomy" id="5643"/>
    <lineage>
        <taxon>Eukaryota</taxon>
        <taxon>Fungi</taxon>
        <taxon>Dikarya</taxon>
        <taxon>Basidiomycota</taxon>
        <taxon>Agaricomycotina</taxon>
        <taxon>Agaricomycetes</taxon>
        <taxon>Polyporales</taxon>
        <taxon>Polyporaceae</taxon>
        <taxon>Trametes</taxon>
    </lineage>
</organism>
<comment type="caution">
    <text evidence="3">The sequence shown here is derived from an EMBL/GenBank/DDBJ whole genome shotgun (WGS) entry which is preliminary data.</text>
</comment>
<reference evidence="3" key="1">
    <citation type="submission" date="2014-01" db="EMBL/GenBank/DDBJ databases">
        <title>The genome of the white-rot fungus Pycnoporus cinnabarinus: a basidiomycete model with a versatile arsenal for lignocellulosic biomass breakdown.</title>
        <authorList>
            <person name="Levasseur A."/>
            <person name="Lomascolo A."/>
            <person name="Ruiz-Duenas F.J."/>
            <person name="Uzan E."/>
            <person name="Piumi F."/>
            <person name="Kues U."/>
            <person name="Ram A.F.J."/>
            <person name="Murat C."/>
            <person name="Haon M."/>
            <person name="Benoit I."/>
            <person name="Arfi Y."/>
            <person name="Chevret D."/>
            <person name="Drula E."/>
            <person name="Kwon M.J."/>
            <person name="Gouret P."/>
            <person name="Lesage-Meessen L."/>
            <person name="Lombard V."/>
            <person name="Mariette J."/>
            <person name="Noirot C."/>
            <person name="Park J."/>
            <person name="Patyshakuliyeva A."/>
            <person name="Wieneger R.A.B."/>
            <person name="Wosten H.A.B."/>
            <person name="Martin F."/>
            <person name="Coutinho P.M."/>
            <person name="de Vries R."/>
            <person name="Martinez A.T."/>
            <person name="Klopp C."/>
            <person name="Pontarotti P."/>
            <person name="Henrissat B."/>
            <person name="Record E."/>
        </authorList>
    </citation>
    <scope>NUCLEOTIDE SEQUENCE [LARGE SCALE GENOMIC DNA]</scope>
    <source>
        <strain evidence="3">BRFM137</strain>
    </source>
</reference>
<dbReference type="InterPro" id="IPR011333">
    <property type="entry name" value="SKP1/BTB/POZ_sf"/>
</dbReference>
<dbReference type="PROSITE" id="PS50097">
    <property type="entry name" value="BTB"/>
    <property type="match status" value="1"/>
</dbReference>
<dbReference type="OMA" id="YFMASAN"/>
<gene>
    <name evidence="3" type="ORF">BN946_scf185008.g77</name>
</gene>
<dbReference type="Pfam" id="PF00651">
    <property type="entry name" value="BTB"/>
    <property type="match status" value="1"/>
</dbReference>
<accession>A0A060SG42</accession>